<dbReference type="Gene3D" id="3.40.1110.10">
    <property type="entry name" value="Calcium-transporting ATPase, cytoplasmic domain N"/>
    <property type="match status" value="1"/>
</dbReference>
<accession>A0A087T3F4</accession>
<dbReference type="STRING" id="407821.A0A087T3F4"/>
<name>A0A087T3F4_STEMI</name>
<dbReference type="Proteomes" id="UP000054359">
    <property type="component" value="Unassembled WGS sequence"/>
</dbReference>
<dbReference type="PANTHER" id="PTHR24092">
    <property type="entry name" value="PROBABLE PHOSPHOLIPID-TRANSPORTING ATPASE"/>
    <property type="match status" value="1"/>
</dbReference>
<dbReference type="SUPFAM" id="SSF81660">
    <property type="entry name" value="Metal cation-transporting ATPase, ATP-binding domain N"/>
    <property type="match status" value="1"/>
</dbReference>
<dbReference type="EMBL" id="KK113231">
    <property type="protein sequence ID" value="KFM59643.1"/>
    <property type="molecule type" value="Genomic_DNA"/>
</dbReference>
<dbReference type="Pfam" id="PF13246">
    <property type="entry name" value="Cation_ATPase"/>
    <property type="match status" value="1"/>
</dbReference>
<evidence type="ECO:0000313" key="2">
    <source>
        <dbReference type="Proteomes" id="UP000054359"/>
    </source>
</evidence>
<keyword evidence="2" id="KW-1185">Reference proteome</keyword>
<gene>
    <name evidence="1" type="ORF">X975_06405</name>
</gene>
<dbReference type="OrthoDB" id="377733at2759"/>
<reference evidence="1 2" key="1">
    <citation type="submission" date="2013-11" db="EMBL/GenBank/DDBJ databases">
        <title>Genome sequencing of Stegodyphus mimosarum.</title>
        <authorList>
            <person name="Bechsgaard J."/>
        </authorList>
    </citation>
    <scope>NUCLEOTIDE SEQUENCE [LARGE SCALE GENOMIC DNA]</scope>
</reference>
<feature type="non-terminal residue" evidence="1">
    <location>
        <position position="53"/>
    </location>
</feature>
<protein>
    <submittedName>
        <fullName evidence="1">Putative phospholipid-transporting ATPase VD</fullName>
    </submittedName>
</protein>
<dbReference type="GO" id="GO:0005886">
    <property type="term" value="C:plasma membrane"/>
    <property type="evidence" value="ECO:0007669"/>
    <property type="project" value="TreeGrafter"/>
</dbReference>
<dbReference type="AlphaFoldDB" id="A0A087T3F4"/>
<dbReference type="GO" id="GO:0140326">
    <property type="term" value="F:ATPase-coupled intramembrane lipid transporter activity"/>
    <property type="evidence" value="ECO:0007669"/>
    <property type="project" value="TreeGrafter"/>
</dbReference>
<dbReference type="PANTHER" id="PTHR24092:SF218">
    <property type="entry name" value="PHOSPHOLIPID-TRANSPORTING ATPASE"/>
    <property type="match status" value="1"/>
</dbReference>
<evidence type="ECO:0000313" key="1">
    <source>
        <dbReference type="EMBL" id="KFM59643.1"/>
    </source>
</evidence>
<organism evidence="1 2">
    <name type="scientific">Stegodyphus mimosarum</name>
    <name type="common">African social velvet spider</name>
    <dbReference type="NCBI Taxonomy" id="407821"/>
    <lineage>
        <taxon>Eukaryota</taxon>
        <taxon>Metazoa</taxon>
        <taxon>Ecdysozoa</taxon>
        <taxon>Arthropoda</taxon>
        <taxon>Chelicerata</taxon>
        <taxon>Arachnida</taxon>
        <taxon>Araneae</taxon>
        <taxon>Araneomorphae</taxon>
        <taxon>Entelegynae</taxon>
        <taxon>Eresoidea</taxon>
        <taxon>Eresidae</taxon>
        <taxon>Stegodyphus</taxon>
    </lineage>
</organism>
<dbReference type="GO" id="GO:0045332">
    <property type="term" value="P:phospholipid translocation"/>
    <property type="evidence" value="ECO:0007669"/>
    <property type="project" value="TreeGrafter"/>
</dbReference>
<sequence length="53" mass="6075">MIEFRVLHVLPFDATRKRMSVILQHPLTGDKILFCKGADSTIFSQLCPNWSRG</sequence>
<dbReference type="InterPro" id="IPR023299">
    <property type="entry name" value="ATPase_P-typ_cyto_dom_N"/>
</dbReference>
<dbReference type="GO" id="GO:0000166">
    <property type="term" value="F:nucleotide binding"/>
    <property type="evidence" value="ECO:0007669"/>
    <property type="project" value="InterPro"/>
</dbReference>
<proteinExistence type="predicted"/>